<proteinExistence type="predicted"/>
<dbReference type="AlphaFoldDB" id="A0A1J0CYG3"/>
<feature type="region of interest" description="Disordered" evidence="1">
    <location>
        <begin position="441"/>
        <end position="512"/>
    </location>
</feature>
<gene>
    <name evidence="2" type="primary">MAT1-1-2</name>
</gene>
<protein>
    <submittedName>
        <fullName evidence="2">Putative mating type 1-1-2 protein</fullName>
    </submittedName>
</protein>
<dbReference type="EMBL" id="KX832967">
    <property type="protein sequence ID" value="APB91651.1"/>
    <property type="molecule type" value="Genomic_DNA"/>
</dbReference>
<evidence type="ECO:0000256" key="1">
    <source>
        <dbReference type="SAM" id="MobiDB-lite"/>
    </source>
</evidence>
<reference evidence="2" key="1">
    <citation type="journal article" date="2016" name="Fungal Genet. Biol.">
        <title>Genetic basis for high population diversity in Protea-associated Knoxdaviesia.</title>
        <authorList>
            <person name="Aylward J."/>
            <person name="Steenkamp E.T."/>
            <person name="Dreyer L.L."/>
            <person name="Roets F."/>
            <person name="Wingfield M.J."/>
            <person name="Wingfield B.D."/>
        </authorList>
    </citation>
    <scope>NUCLEOTIDE SEQUENCE</scope>
    <source>
        <strain evidence="2">CMW40882</strain>
    </source>
</reference>
<organism evidence="2">
    <name type="scientific">Knoxdaviesia proteae</name>
    <dbReference type="NCBI Taxonomy" id="1215355"/>
    <lineage>
        <taxon>Eukaryota</taxon>
        <taxon>Fungi</taxon>
        <taxon>Dikarya</taxon>
        <taxon>Ascomycota</taxon>
        <taxon>Pezizomycotina</taxon>
        <taxon>Sordariomycetes</taxon>
        <taxon>Hypocreomycetidae</taxon>
        <taxon>Microascales</taxon>
        <taxon>Gondwanamycetaceae</taxon>
        <taxon>Knoxdaviesia</taxon>
    </lineage>
</organism>
<sequence length="547" mass="61994">MDFQSLKTCQAENISRSELLQLKLEVAEAWMSWSLAANEKRIQMETWSHSQLTLVIADMCLTMVKRSRSKIVERFCFLSRIEDEKPILALMKVFYAWHIQDSVEMWDLMETDILPLVLYGQRAIDMAINSPDVSSHFLIPCPNLLPVNITCAVLLAAYFIMDYVHSDVNANQMMKNLRLNPRLRLHGLRAYTMTASRDMTSEQVTKAFNAVAVTDLVRDQMRISTTGRVHAKVVRQDGTGHWVGCPLFHPSTSFPGSDWEKLVNLGASPTIFPDTNGDFLDIPNHSLTFGRFRMNPDLQSVNAQYQMAKRDLVIFGIIPDVPEPSLSSLPPGEQHLEYNRRKEEFNRIAALTELPYPKFSELELNGQFSLTEEERQCYLALDKISDRNGHWTFGMLERILSDRRLVSEPFHLMGNIIYFGDGDLSSLTELQLLLEAQNALETTEPTAEDDQNDADDDDDADDDEDDEDEGDEDDEDDDDEDGDASSNFGDEVQSEGGNNTGDPEIPLMGPFGNYVANGPVDAMHYGQESPTAFEEPLETLEWRITWP</sequence>
<accession>A0A1J0CYG3</accession>
<feature type="compositionally biased region" description="Acidic residues" evidence="1">
    <location>
        <begin position="446"/>
        <end position="483"/>
    </location>
</feature>
<name>A0A1J0CYG3_9PEZI</name>
<evidence type="ECO:0000313" key="2">
    <source>
        <dbReference type="EMBL" id="APB91651.1"/>
    </source>
</evidence>